<reference evidence="3" key="1">
    <citation type="journal article" date="2019" name="Int. J. Syst. Evol. Microbiol.">
        <title>The Global Catalogue of Microorganisms (GCM) 10K type strain sequencing project: providing services to taxonomists for standard genome sequencing and annotation.</title>
        <authorList>
            <consortium name="The Broad Institute Genomics Platform"/>
            <consortium name="The Broad Institute Genome Sequencing Center for Infectious Disease"/>
            <person name="Wu L."/>
            <person name="Ma J."/>
        </authorList>
    </citation>
    <scope>NUCLEOTIDE SEQUENCE [LARGE SCALE GENOMIC DNA]</scope>
    <source>
        <strain evidence="3">JCM 32226</strain>
    </source>
</reference>
<keyword evidence="1" id="KW-0472">Membrane</keyword>
<proteinExistence type="predicted"/>
<dbReference type="Proteomes" id="UP001501321">
    <property type="component" value="Unassembled WGS sequence"/>
</dbReference>
<comment type="caution">
    <text evidence="2">The sequence shown here is derived from an EMBL/GenBank/DDBJ whole genome shotgun (WGS) entry which is preliminary data.</text>
</comment>
<dbReference type="RefSeq" id="WP_345009425.1">
    <property type="nucleotide sequence ID" value="NZ_BAABFC010000001.1"/>
</dbReference>
<feature type="transmembrane region" description="Helical" evidence="1">
    <location>
        <begin position="6"/>
        <end position="27"/>
    </location>
</feature>
<gene>
    <name evidence="2" type="ORF">GCM10023095_03410</name>
</gene>
<name>A0ABP8PWX7_9GAMM</name>
<evidence type="ECO:0000313" key="3">
    <source>
        <dbReference type="Proteomes" id="UP001501321"/>
    </source>
</evidence>
<sequence length="107" mass="11658">MGKVIFWGLMAFVTLFCASALTLVHAGGWLPGSGETADLAWLVVAVGLLGVLLLPKVYGAVVVFALQLLINLIAGVLGLLAMGMKWVLRYLTAWDTRLTRWQREMRG</sequence>
<organism evidence="2 3">
    <name type="scientific">Pseudaeromonas paramecii</name>
    <dbReference type="NCBI Taxonomy" id="2138166"/>
    <lineage>
        <taxon>Bacteria</taxon>
        <taxon>Pseudomonadati</taxon>
        <taxon>Pseudomonadota</taxon>
        <taxon>Gammaproteobacteria</taxon>
        <taxon>Aeromonadales</taxon>
        <taxon>Aeromonadaceae</taxon>
        <taxon>Pseudaeromonas</taxon>
    </lineage>
</organism>
<keyword evidence="1" id="KW-1133">Transmembrane helix</keyword>
<feature type="transmembrane region" description="Helical" evidence="1">
    <location>
        <begin position="39"/>
        <end position="58"/>
    </location>
</feature>
<dbReference type="EMBL" id="BAABFC010000001">
    <property type="protein sequence ID" value="GAA4493347.1"/>
    <property type="molecule type" value="Genomic_DNA"/>
</dbReference>
<protein>
    <recommendedName>
        <fullName evidence="4">ABC transporter permease</fullName>
    </recommendedName>
</protein>
<evidence type="ECO:0008006" key="4">
    <source>
        <dbReference type="Google" id="ProtNLM"/>
    </source>
</evidence>
<evidence type="ECO:0000313" key="2">
    <source>
        <dbReference type="EMBL" id="GAA4493347.1"/>
    </source>
</evidence>
<evidence type="ECO:0000256" key="1">
    <source>
        <dbReference type="SAM" id="Phobius"/>
    </source>
</evidence>
<accession>A0ABP8PWX7</accession>
<feature type="transmembrane region" description="Helical" evidence="1">
    <location>
        <begin position="64"/>
        <end position="88"/>
    </location>
</feature>
<keyword evidence="1" id="KW-0812">Transmembrane</keyword>
<keyword evidence="3" id="KW-1185">Reference proteome</keyword>